<dbReference type="SUPFAM" id="SSF55729">
    <property type="entry name" value="Acyl-CoA N-acyltransferases (Nat)"/>
    <property type="match status" value="2"/>
</dbReference>
<protein>
    <submittedName>
        <fullName evidence="2">DUF2156 domain-containing protein</fullName>
    </submittedName>
</protein>
<reference evidence="2 3" key="1">
    <citation type="journal article" date="2020" name="Biotechnol. Biofuels">
        <title>New insights from the biogas microbiome by comprehensive genome-resolved metagenomics of nearly 1600 species originating from multiple anaerobic digesters.</title>
        <authorList>
            <person name="Campanaro S."/>
            <person name="Treu L."/>
            <person name="Rodriguez-R L.M."/>
            <person name="Kovalovszki A."/>
            <person name="Ziels R.M."/>
            <person name="Maus I."/>
            <person name="Zhu X."/>
            <person name="Kougias P.G."/>
            <person name="Basile A."/>
            <person name="Luo G."/>
            <person name="Schluter A."/>
            <person name="Konstantinidis K.T."/>
            <person name="Angelidaki I."/>
        </authorList>
    </citation>
    <scope>NUCLEOTIDE SEQUENCE [LARGE SCALE GENOMIC DNA]</scope>
    <source>
        <strain evidence="2">AS27yjCOA_165</strain>
    </source>
</reference>
<feature type="domain" description="Phosphatidylglycerol lysyltransferase C-terminal" evidence="1">
    <location>
        <begin position="112"/>
        <end position="290"/>
    </location>
</feature>
<organism evidence="2 3">
    <name type="scientific">candidate division WWE3 bacterium</name>
    <dbReference type="NCBI Taxonomy" id="2053526"/>
    <lineage>
        <taxon>Bacteria</taxon>
        <taxon>Katanobacteria</taxon>
    </lineage>
</organism>
<dbReference type="InterPro" id="IPR016181">
    <property type="entry name" value="Acyl_CoA_acyltransferase"/>
</dbReference>
<name>A0A7X9DKU5_UNCKA</name>
<dbReference type="PANTHER" id="PTHR41373:SF1">
    <property type="entry name" value="PHOSPHATIDYLGLYCEROL LYSYLTRANSFERASE C-TERMINAL DOMAIN-CONTAINING PROTEIN"/>
    <property type="match status" value="1"/>
</dbReference>
<dbReference type="PANTHER" id="PTHR41373">
    <property type="entry name" value="DUF2156 DOMAIN-CONTAINING PROTEIN"/>
    <property type="match status" value="1"/>
</dbReference>
<evidence type="ECO:0000259" key="1">
    <source>
        <dbReference type="Pfam" id="PF09924"/>
    </source>
</evidence>
<sequence length="295" mass="33780">MESPIFPEFKKIQLTDINTITGFTNGFPPFSDFNATSLICWNANRDNSFSFLNNNLVIKIKDYLNEGYVYSILGTTQIDNSINTLFQEGIEVLSMTPEVCINSIENPDTFEIQEDKDSFDYIINTHEFTKLSDKNIRKKINKFINSNTNLETKIIDLSNRDQIETIINLNSTWGMSKDFSKAKIDEDFVSINSFINISDKINSLAVGIYINDKLVGFTLNELLNEKWAMGHFGKSINDLKYCSLYCEYATEKELASRGIDFINIQQDAGLPGLRETKSGYHPAYYLKKYKISKKN</sequence>
<dbReference type="Pfam" id="PF09924">
    <property type="entry name" value="LPG_synthase_C"/>
    <property type="match status" value="1"/>
</dbReference>
<dbReference type="InterPro" id="IPR016732">
    <property type="entry name" value="UCP018688"/>
</dbReference>
<dbReference type="Proteomes" id="UP000526033">
    <property type="component" value="Unassembled WGS sequence"/>
</dbReference>
<comment type="caution">
    <text evidence="2">The sequence shown here is derived from an EMBL/GenBank/DDBJ whole genome shotgun (WGS) entry which is preliminary data.</text>
</comment>
<accession>A0A7X9DKU5</accession>
<dbReference type="EMBL" id="JAAZNL010000050">
    <property type="protein sequence ID" value="NMB70335.1"/>
    <property type="molecule type" value="Genomic_DNA"/>
</dbReference>
<dbReference type="Gene3D" id="3.40.630.30">
    <property type="match status" value="1"/>
</dbReference>
<gene>
    <name evidence="2" type="ORF">GYA27_04005</name>
</gene>
<dbReference type="AlphaFoldDB" id="A0A7X9DKU5"/>
<evidence type="ECO:0000313" key="3">
    <source>
        <dbReference type="Proteomes" id="UP000526033"/>
    </source>
</evidence>
<evidence type="ECO:0000313" key="2">
    <source>
        <dbReference type="EMBL" id="NMB70335.1"/>
    </source>
</evidence>
<proteinExistence type="predicted"/>
<dbReference type="InterPro" id="IPR024320">
    <property type="entry name" value="LPG_synthase_C"/>
</dbReference>